<keyword evidence="3" id="KW-1185">Reference proteome</keyword>
<comment type="caution">
    <text evidence="2">The sequence shown here is derived from an EMBL/GenBank/DDBJ whole genome shotgun (WGS) entry which is preliminary data.</text>
</comment>
<evidence type="ECO:0000313" key="3">
    <source>
        <dbReference type="Proteomes" id="UP001595945"/>
    </source>
</evidence>
<accession>A0ABD5Q816</accession>
<reference evidence="2 3" key="1">
    <citation type="journal article" date="2019" name="Int. J. Syst. Evol. Microbiol.">
        <title>The Global Catalogue of Microorganisms (GCM) 10K type strain sequencing project: providing services to taxonomists for standard genome sequencing and annotation.</title>
        <authorList>
            <consortium name="The Broad Institute Genomics Platform"/>
            <consortium name="The Broad Institute Genome Sequencing Center for Infectious Disease"/>
            <person name="Wu L."/>
            <person name="Ma J."/>
        </authorList>
    </citation>
    <scope>NUCLEOTIDE SEQUENCE [LARGE SCALE GENOMIC DNA]</scope>
    <source>
        <strain evidence="2 3">XZYJ18</strain>
    </source>
</reference>
<dbReference type="Pfam" id="PF25925">
    <property type="entry name" value="DUF7970"/>
    <property type="match status" value="1"/>
</dbReference>
<organism evidence="2 3">
    <name type="scientific">Halorussus aquaticus</name>
    <dbReference type="NCBI Taxonomy" id="2953748"/>
    <lineage>
        <taxon>Archaea</taxon>
        <taxon>Methanobacteriati</taxon>
        <taxon>Methanobacteriota</taxon>
        <taxon>Stenosarchaea group</taxon>
        <taxon>Halobacteria</taxon>
        <taxon>Halobacteriales</taxon>
        <taxon>Haladaptataceae</taxon>
        <taxon>Halorussus</taxon>
    </lineage>
</organism>
<dbReference type="InterPro" id="IPR058276">
    <property type="entry name" value="DUF7970"/>
</dbReference>
<dbReference type="AlphaFoldDB" id="A0ABD5Q816"/>
<name>A0ABD5Q816_9EURY</name>
<dbReference type="RefSeq" id="WP_254270526.1">
    <property type="nucleotide sequence ID" value="NZ_CP100402.1"/>
</dbReference>
<dbReference type="GeneID" id="73047601"/>
<dbReference type="Proteomes" id="UP001595945">
    <property type="component" value="Unassembled WGS sequence"/>
</dbReference>
<dbReference type="EMBL" id="JBHSHT010000004">
    <property type="protein sequence ID" value="MFC4826848.1"/>
    <property type="molecule type" value="Genomic_DNA"/>
</dbReference>
<feature type="region of interest" description="Disordered" evidence="1">
    <location>
        <begin position="101"/>
        <end position="123"/>
    </location>
</feature>
<evidence type="ECO:0000256" key="1">
    <source>
        <dbReference type="SAM" id="MobiDB-lite"/>
    </source>
</evidence>
<proteinExistence type="predicted"/>
<evidence type="ECO:0000313" key="2">
    <source>
        <dbReference type="EMBL" id="MFC4826848.1"/>
    </source>
</evidence>
<sequence>MNNAVVAAPNAILPRKPVPEALKTDTRVEPAFPSSDDLRENLYVRDETVTEFEDAVDFEAKPFLREHGVPNETGREIQDATIQVAKSNLEELAKVSLEGRGVDIEDEKTSKSISRPPEIGNTG</sequence>
<feature type="compositionally biased region" description="Basic and acidic residues" evidence="1">
    <location>
        <begin position="101"/>
        <end position="110"/>
    </location>
</feature>
<gene>
    <name evidence="2" type="ORF">ACFO9K_21590</name>
</gene>
<protein>
    <submittedName>
        <fullName evidence="2">Uncharacterized protein</fullName>
    </submittedName>
</protein>